<comment type="caution">
    <text evidence="4">The sequence shown here is derived from an EMBL/GenBank/DDBJ whole genome shotgun (WGS) entry which is preliminary data.</text>
</comment>
<dbReference type="NCBIfam" id="TIGR00756">
    <property type="entry name" value="PPR"/>
    <property type="match status" value="2"/>
</dbReference>
<protein>
    <recommendedName>
        <fullName evidence="6">Pentatricopeptide repeat-containing protein</fullName>
    </recommendedName>
</protein>
<dbReference type="OrthoDB" id="185373at2759"/>
<dbReference type="Proteomes" id="UP001152561">
    <property type="component" value="Unassembled WGS sequence"/>
</dbReference>
<organism evidence="4 5">
    <name type="scientific">Anisodus acutangulus</name>
    <dbReference type="NCBI Taxonomy" id="402998"/>
    <lineage>
        <taxon>Eukaryota</taxon>
        <taxon>Viridiplantae</taxon>
        <taxon>Streptophyta</taxon>
        <taxon>Embryophyta</taxon>
        <taxon>Tracheophyta</taxon>
        <taxon>Spermatophyta</taxon>
        <taxon>Magnoliopsida</taxon>
        <taxon>eudicotyledons</taxon>
        <taxon>Gunneridae</taxon>
        <taxon>Pentapetalae</taxon>
        <taxon>asterids</taxon>
        <taxon>lamiids</taxon>
        <taxon>Solanales</taxon>
        <taxon>Solanaceae</taxon>
        <taxon>Solanoideae</taxon>
        <taxon>Hyoscyameae</taxon>
        <taxon>Anisodus</taxon>
    </lineage>
</organism>
<dbReference type="GO" id="GO:0007005">
    <property type="term" value="P:mitochondrion organization"/>
    <property type="evidence" value="ECO:0007669"/>
    <property type="project" value="TreeGrafter"/>
</dbReference>
<dbReference type="InterPro" id="IPR011990">
    <property type="entry name" value="TPR-like_helical_dom_sf"/>
</dbReference>
<gene>
    <name evidence="4" type="ORF">K7X08_037665</name>
</gene>
<accession>A0A9Q1MY91</accession>
<evidence type="ECO:0000256" key="3">
    <source>
        <dbReference type="PROSITE-ProRule" id="PRU00708"/>
    </source>
</evidence>
<keyword evidence="5" id="KW-1185">Reference proteome</keyword>
<dbReference type="GO" id="GO:0005739">
    <property type="term" value="C:mitochondrion"/>
    <property type="evidence" value="ECO:0007669"/>
    <property type="project" value="TreeGrafter"/>
</dbReference>
<dbReference type="PANTHER" id="PTHR47934:SF2">
    <property type="entry name" value="OS07G0671200 PROTEIN"/>
    <property type="match status" value="1"/>
</dbReference>
<evidence type="ECO:0000313" key="4">
    <source>
        <dbReference type="EMBL" id="KAJ8570693.1"/>
    </source>
</evidence>
<comment type="similarity">
    <text evidence="1">Belongs to the PPR family. P subfamily.</text>
</comment>
<dbReference type="InterPro" id="IPR051114">
    <property type="entry name" value="Mito_RNA_Proc_CCM1"/>
</dbReference>
<dbReference type="PANTHER" id="PTHR47934">
    <property type="entry name" value="PENTATRICOPEPTIDE REPEAT-CONTAINING PROTEIN PET309, MITOCHONDRIAL"/>
    <property type="match status" value="1"/>
</dbReference>
<feature type="repeat" description="PPR" evidence="3">
    <location>
        <begin position="19"/>
        <end position="53"/>
    </location>
</feature>
<dbReference type="GO" id="GO:0006396">
    <property type="term" value="P:RNA processing"/>
    <property type="evidence" value="ECO:0007669"/>
    <property type="project" value="TreeGrafter"/>
</dbReference>
<dbReference type="EMBL" id="JAJAGQ010000002">
    <property type="protein sequence ID" value="KAJ8570693.1"/>
    <property type="molecule type" value="Genomic_DNA"/>
</dbReference>
<reference evidence="5" key="1">
    <citation type="journal article" date="2023" name="Proc. Natl. Acad. Sci. U.S.A.">
        <title>Genomic and structural basis for evolution of tropane alkaloid biosynthesis.</title>
        <authorList>
            <person name="Wanga Y.-J."/>
            <person name="Taina T."/>
            <person name="Yua J.-Y."/>
            <person name="Lia J."/>
            <person name="Xua B."/>
            <person name="Chenc J."/>
            <person name="D'Auriad J.C."/>
            <person name="Huanga J.-P."/>
            <person name="Huanga S.-X."/>
        </authorList>
    </citation>
    <scope>NUCLEOTIDE SEQUENCE [LARGE SCALE GENOMIC DNA]</scope>
    <source>
        <strain evidence="5">cv. KIB-2019</strain>
    </source>
</reference>
<sequence length="138" mass="15676">MQEAEVLLNEMQSKGIDIDRVIFNTTIDGYCKQGSVDEALRVQRIMEGKGHEPDANTYNIIATGLRKLDLHEEAKRVILWKQRALIEMETKEIKPNTATYTTLIDGYFKHGNFIDAKSPSILTRNLLAEKNSVQLKAL</sequence>
<evidence type="ECO:0008006" key="6">
    <source>
        <dbReference type="Google" id="ProtNLM"/>
    </source>
</evidence>
<evidence type="ECO:0000256" key="1">
    <source>
        <dbReference type="ARBA" id="ARBA00007626"/>
    </source>
</evidence>
<keyword evidence="2" id="KW-0677">Repeat</keyword>
<dbReference type="PROSITE" id="PS51375">
    <property type="entry name" value="PPR"/>
    <property type="match status" value="1"/>
</dbReference>
<dbReference type="GO" id="GO:0003729">
    <property type="term" value="F:mRNA binding"/>
    <property type="evidence" value="ECO:0007669"/>
    <property type="project" value="TreeGrafter"/>
</dbReference>
<dbReference type="InterPro" id="IPR002885">
    <property type="entry name" value="PPR_rpt"/>
</dbReference>
<dbReference type="AlphaFoldDB" id="A0A9Q1MY91"/>
<dbReference type="Pfam" id="PF13041">
    <property type="entry name" value="PPR_2"/>
    <property type="match status" value="1"/>
</dbReference>
<evidence type="ECO:0000256" key="2">
    <source>
        <dbReference type="ARBA" id="ARBA00022737"/>
    </source>
</evidence>
<dbReference type="Pfam" id="PF01535">
    <property type="entry name" value="PPR"/>
    <property type="match status" value="1"/>
</dbReference>
<name>A0A9Q1MY91_9SOLA</name>
<evidence type="ECO:0000313" key="5">
    <source>
        <dbReference type="Proteomes" id="UP001152561"/>
    </source>
</evidence>
<dbReference type="Pfam" id="PF12854">
    <property type="entry name" value="PPR_1"/>
    <property type="match status" value="1"/>
</dbReference>
<proteinExistence type="inferred from homology"/>
<dbReference type="Gene3D" id="1.25.40.10">
    <property type="entry name" value="Tetratricopeptide repeat domain"/>
    <property type="match status" value="1"/>
</dbReference>